<keyword evidence="1" id="KW-0732">Signal</keyword>
<dbReference type="Proteomes" id="UP001159405">
    <property type="component" value="Unassembled WGS sequence"/>
</dbReference>
<feature type="domain" description="Ig-like" evidence="3">
    <location>
        <begin position="208"/>
        <end position="289"/>
    </location>
</feature>
<keyword evidence="2" id="KW-1015">Disulfide bond</keyword>
<dbReference type="PROSITE" id="PS50835">
    <property type="entry name" value="IG_LIKE"/>
    <property type="match status" value="2"/>
</dbReference>
<dbReference type="CDD" id="cd00096">
    <property type="entry name" value="Ig"/>
    <property type="match status" value="1"/>
</dbReference>
<evidence type="ECO:0000313" key="4">
    <source>
        <dbReference type="EMBL" id="CAH3135102.1"/>
    </source>
</evidence>
<dbReference type="Pfam" id="PF13927">
    <property type="entry name" value="Ig_3"/>
    <property type="match status" value="1"/>
</dbReference>
<comment type="caution">
    <text evidence="4">The sequence shown here is derived from an EMBL/GenBank/DDBJ whole genome shotgun (WGS) entry which is preliminary data.</text>
</comment>
<evidence type="ECO:0000313" key="5">
    <source>
        <dbReference type="Proteomes" id="UP001159405"/>
    </source>
</evidence>
<dbReference type="SMART" id="SM00408">
    <property type="entry name" value="IGc2"/>
    <property type="match status" value="2"/>
</dbReference>
<evidence type="ECO:0000259" key="3">
    <source>
        <dbReference type="PROSITE" id="PS50835"/>
    </source>
</evidence>
<dbReference type="InterPro" id="IPR036179">
    <property type="entry name" value="Ig-like_dom_sf"/>
</dbReference>
<reference evidence="4 5" key="1">
    <citation type="submission" date="2022-05" db="EMBL/GenBank/DDBJ databases">
        <authorList>
            <consortium name="Genoscope - CEA"/>
            <person name="William W."/>
        </authorList>
    </citation>
    <scope>NUCLEOTIDE SEQUENCE [LARGE SCALE GENOMIC DNA]</scope>
</reference>
<dbReference type="PANTHER" id="PTHR45080:SF8">
    <property type="entry name" value="IG-LIKE DOMAIN-CONTAINING PROTEIN"/>
    <property type="match status" value="1"/>
</dbReference>
<gene>
    <name evidence="4" type="ORF">PLOB_00037757</name>
</gene>
<dbReference type="SMART" id="SM00409">
    <property type="entry name" value="IG"/>
    <property type="match status" value="2"/>
</dbReference>
<dbReference type="Pfam" id="PF07679">
    <property type="entry name" value="I-set"/>
    <property type="match status" value="1"/>
</dbReference>
<dbReference type="InterPro" id="IPR013098">
    <property type="entry name" value="Ig_I-set"/>
</dbReference>
<dbReference type="InterPro" id="IPR050958">
    <property type="entry name" value="Cell_Adh-Cytoskel_Orgn"/>
</dbReference>
<sequence>MVGDLALLTCEVSGVPEPLVKWSKDGDNDITRARLKNNGRILVIENVIPGDRGVYECKASNKFGENRTATTVLVAGKINKQKKECCTDIQRGQSNISNTRKSVCIRSIFDELRGVSSGDETLCRMFDISSQTKSFLKEKLRMQILSSNIPSNTSWSVFYDILKHMTEKHRKSYYDDASPNQLPGFPRIAFNLCDNGFFVNSLTPEIPPRVKKDASSSSVICKRQTLCLLSCTATSDFPVTYSWTKNGQILRNNGNTTVSLKPRDTKDYGVYVCNVTNKYGSAVYNITVSEFQKTSVTARRTKTDSSEYFN</sequence>
<evidence type="ECO:0000256" key="1">
    <source>
        <dbReference type="ARBA" id="ARBA00022729"/>
    </source>
</evidence>
<dbReference type="Gene3D" id="2.60.40.10">
    <property type="entry name" value="Immunoglobulins"/>
    <property type="match status" value="2"/>
</dbReference>
<dbReference type="SUPFAM" id="SSF48726">
    <property type="entry name" value="Immunoglobulin"/>
    <property type="match status" value="2"/>
</dbReference>
<evidence type="ECO:0000256" key="2">
    <source>
        <dbReference type="ARBA" id="ARBA00023157"/>
    </source>
</evidence>
<dbReference type="InterPro" id="IPR013783">
    <property type="entry name" value="Ig-like_fold"/>
</dbReference>
<dbReference type="PANTHER" id="PTHR45080">
    <property type="entry name" value="CONTACTIN 5"/>
    <property type="match status" value="1"/>
</dbReference>
<dbReference type="EMBL" id="CALNXK010000055">
    <property type="protein sequence ID" value="CAH3135102.1"/>
    <property type="molecule type" value="Genomic_DNA"/>
</dbReference>
<dbReference type="InterPro" id="IPR003598">
    <property type="entry name" value="Ig_sub2"/>
</dbReference>
<keyword evidence="5" id="KW-1185">Reference proteome</keyword>
<proteinExistence type="predicted"/>
<organism evidence="4 5">
    <name type="scientific">Porites lobata</name>
    <dbReference type="NCBI Taxonomy" id="104759"/>
    <lineage>
        <taxon>Eukaryota</taxon>
        <taxon>Metazoa</taxon>
        <taxon>Cnidaria</taxon>
        <taxon>Anthozoa</taxon>
        <taxon>Hexacorallia</taxon>
        <taxon>Scleractinia</taxon>
        <taxon>Fungiina</taxon>
        <taxon>Poritidae</taxon>
        <taxon>Porites</taxon>
    </lineage>
</organism>
<name>A0ABN8P672_9CNID</name>
<dbReference type="InterPro" id="IPR003599">
    <property type="entry name" value="Ig_sub"/>
</dbReference>
<dbReference type="InterPro" id="IPR007110">
    <property type="entry name" value="Ig-like_dom"/>
</dbReference>
<feature type="domain" description="Ig-like" evidence="3">
    <location>
        <begin position="1"/>
        <end position="75"/>
    </location>
</feature>
<accession>A0ABN8P672</accession>
<protein>
    <recommendedName>
        <fullName evidence="3">Ig-like domain-containing protein</fullName>
    </recommendedName>
</protein>